<organism evidence="2 4">
    <name type="scientific">Rotaria magnacalcarata</name>
    <dbReference type="NCBI Taxonomy" id="392030"/>
    <lineage>
        <taxon>Eukaryota</taxon>
        <taxon>Metazoa</taxon>
        <taxon>Spiralia</taxon>
        <taxon>Gnathifera</taxon>
        <taxon>Rotifera</taxon>
        <taxon>Eurotatoria</taxon>
        <taxon>Bdelloidea</taxon>
        <taxon>Philodinida</taxon>
        <taxon>Philodinidae</taxon>
        <taxon>Rotaria</taxon>
    </lineage>
</organism>
<name>A0A8S2Z2Q9_9BILA</name>
<feature type="compositionally biased region" description="Polar residues" evidence="1">
    <location>
        <begin position="18"/>
        <end position="53"/>
    </location>
</feature>
<comment type="caution">
    <text evidence="2">The sequence shown here is derived from an EMBL/GenBank/DDBJ whole genome shotgun (WGS) entry which is preliminary data.</text>
</comment>
<feature type="region of interest" description="Disordered" evidence="1">
    <location>
        <begin position="1"/>
        <end position="53"/>
    </location>
</feature>
<dbReference type="EMBL" id="CAJOBJ010207159">
    <property type="protein sequence ID" value="CAF5000463.1"/>
    <property type="molecule type" value="Genomic_DNA"/>
</dbReference>
<evidence type="ECO:0000313" key="4">
    <source>
        <dbReference type="Proteomes" id="UP000681967"/>
    </source>
</evidence>
<dbReference type="Proteomes" id="UP000681720">
    <property type="component" value="Unassembled WGS sequence"/>
</dbReference>
<feature type="non-terminal residue" evidence="2">
    <location>
        <position position="53"/>
    </location>
</feature>
<feature type="compositionally biased region" description="Low complexity" evidence="1">
    <location>
        <begin position="1"/>
        <end position="17"/>
    </location>
</feature>
<evidence type="ECO:0000313" key="2">
    <source>
        <dbReference type="EMBL" id="CAF4597200.1"/>
    </source>
</evidence>
<accession>A0A8S2Z2Q9</accession>
<dbReference type="EMBL" id="CAJOBH010097634">
    <property type="protein sequence ID" value="CAF4597200.1"/>
    <property type="molecule type" value="Genomic_DNA"/>
</dbReference>
<protein>
    <submittedName>
        <fullName evidence="2">Uncharacterized protein</fullName>
    </submittedName>
</protein>
<dbReference type="AlphaFoldDB" id="A0A8S2Z2Q9"/>
<evidence type="ECO:0000313" key="3">
    <source>
        <dbReference type="EMBL" id="CAF5000463.1"/>
    </source>
</evidence>
<evidence type="ECO:0000256" key="1">
    <source>
        <dbReference type="SAM" id="MobiDB-lite"/>
    </source>
</evidence>
<dbReference type="Proteomes" id="UP000681967">
    <property type="component" value="Unassembled WGS sequence"/>
</dbReference>
<gene>
    <name evidence="2" type="ORF">BYL167_LOCUS39967</name>
    <name evidence="3" type="ORF">GIL414_LOCUS57207</name>
</gene>
<reference evidence="2" key="1">
    <citation type="submission" date="2021-02" db="EMBL/GenBank/DDBJ databases">
        <authorList>
            <person name="Nowell W R."/>
        </authorList>
    </citation>
    <scope>NUCLEOTIDE SEQUENCE</scope>
</reference>
<sequence>MPVLSGTQISTTSSQQQPHQNGNITSKTNTNSFYSKPNYHVYNSNGLESKSLE</sequence>
<proteinExistence type="predicted"/>